<dbReference type="PANTHER" id="PTHR42693:SF53">
    <property type="entry name" value="ENDO-4-O-SULFATASE"/>
    <property type="match status" value="1"/>
</dbReference>
<evidence type="ECO:0000259" key="3">
    <source>
        <dbReference type="Pfam" id="PF00884"/>
    </source>
</evidence>
<comment type="similarity">
    <text evidence="1">Belongs to the sulfatase family.</text>
</comment>
<dbReference type="EMBL" id="BART01007762">
    <property type="protein sequence ID" value="GAG63039.1"/>
    <property type="molecule type" value="Genomic_DNA"/>
</dbReference>
<accession>X0Z268</accession>
<dbReference type="AlphaFoldDB" id="X0Z268"/>
<evidence type="ECO:0000313" key="4">
    <source>
        <dbReference type="EMBL" id="GAG63039.1"/>
    </source>
</evidence>
<dbReference type="InterPro" id="IPR017850">
    <property type="entry name" value="Alkaline_phosphatase_core_sf"/>
</dbReference>
<sequence>MTHKEIFKGKILLQCKVVVILLDDTGFSHLGCYGSSIDTPNMDKLAKEGLRYTNCGNACSFKYEFGIL</sequence>
<gene>
    <name evidence="4" type="ORF">S01H4_17594</name>
</gene>
<keyword evidence="2" id="KW-0378">Hydrolase</keyword>
<protein>
    <recommendedName>
        <fullName evidence="3">Sulfatase N-terminal domain-containing protein</fullName>
    </recommendedName>
</protein>
<proteinExistence type="inferred from homology"/>
<evidence type="ECO:0000256" key="1">
    <source>
        <dbReference type="ARBA" id="ARBA00008779"/>
    </source>
</evidence>
<dbReference type="InterPro" id="IPR050738">
    <property type="entry name" value="Sulfatase"/>
</dbReference>
<reference evidence="4" key="1">
    <citation type="journal article" date="2014" name="Front. Microbiol.">
        <title>High frequency of phylogenetically diverse reductive dehalogenase-homologous genes in deep subseafloor sedimentary metagenomes.</title>
        <authorList>
            <person name="Kawai M."/>
            <person name="Futagami T."/>
            <person name="Toyoda A."/>
            <person name="Takaki Y."/>
            <person name="Nishi S."/>
            <person name="Hori S."/>
            <person name="Arai W."/>
            <person name="Tsubouchi T."/>
            <person name="Morono Y."/>
            <person name="Uchiyama I."/>
            <person name="Ito T."/>
            <person name="Fujiyama A."/>
            <person name="Inagaki F."/>
            <person name="Takami H."/>
        </authorList>
    </citation>
    <scope>NUCLEOTIDE SEQUENCE</scope>
    <source>
        <strain evidence="4">Expedition CK06-06</strain>
    </source>
</reference>
<name>X0Z268_9ZZZZ</name>
<comment type="caution">
    <text evidence="4">The sequence shown here is derived from an EMBL/GenBank/DDBJ whole genome shotgun (WGS) entry which is preliminary data.</text>
</comment>
<dbReference type="Gene3D" id="3.40.720.10">
    <property type="entry name" value="Alkaline Phosphatase, subunit A"/>
    <property type="match status" value="1"/>
</dbReference>
<dbReference type="InterPro" id="IPR000917">
    <property type="entry name" value="Sulfatase_N"/>
</dbReference>
<evidence type="ECO:0000256" key="2">
    <source>
        <dbReference type="ARBA" id="ARBA00022801"/>
    </source>
</evidence>
<organism evidence="4">
    <name type="scientific">marine sediment metagenome</name>
    <dbReference type="NCBI Taxonomy" id="412755"/>
    <lineage>
        <taxon>unclassified sequences</taxon>
        <taxon>metagenomes</taxon>
        <taxon>ecological metagenomes</taxon>
    </lineage>
</organism>
<dbReference type="SUPFAM" id="SSF53649">
    <property type="entry name" value="Alkaline phosphatase-like"/>
    <property type="match status" value="1"/>
</dbReference>
<feature type="domain" description="Sulfatase N-terminal" evidence="3">
    <location>
        <begin position="17"/>
        <end position="55"/>
    </location>
</feature>
<dbReference type="GO" id="GO:0004065">
    <property type="term" value="F:arylsulfatase activity"/>
    <property type="evidence" value="ECO:0007669"/>
    <property type="project" value="TreeGrafter"/>
</dbReference>
<dbReference type="Pfam" id="PF00884">
    <property type="entry name" value="Sulfatase"/>
    <property type="match status" value="1"/>
</dbReference>
<dbReference type="PANTHER" id="PTHR42693">
    <property type="entry name" value="ARYLSULFATASE FAMILY MEMBER"/>
    <property type="match status" value="1"/>
</dbReference>